<comment type="similarity">
    <text evidence="2">Belongs to the bacterial solute-binding protein 8 family.</text>
</comment>
<evidence type="ECO:0000256" key="4">
    <source>
        <dbReference type="ARBA" id="ARBA00022729"/>
    </source>
</evidence>
<proteinExistence type="inferred from homology"/>
<dbReference type="Proteomes" id="UP000310636">
    <property type="component" value="Unassembled WGS sequence"/>
</dbReference>
<dbReference type="CDD" id="cd01146">
    <property type="entry name" value="FhuD"/>
    <property type="match status" value="1"/>
</dbReference>
<keyword evidence="3" id="KW-0813">Transport</keyword>
<organism evidence="6 7">
    <name type="scientific">Cohnella fermenti</name>
    <dbReference type="NCBI Taxonomy" id="2565925"/>
    <lineage>
        <taxon>Bacteria</taxon>
        <taxon>Bacillati</taxon>
        <taxon>Bacillota</taxon>
        <taxon>Bacilli</taxon>
        <taxon>Bacillales</taxon>
        <taxon>Paenibacillaceae</taxon>
        <taxon>Cohnella</taxon>
    </lineage>
</organism>
<sequence length="363" mass="39048">MDAASPAVAACSARPLRRRFGRAALKASAAGLAVVILLAGCGENATKSEGRASPAASATSSSGANEGAAERTIAIQDAKGSTEIAGIPERVVVMDYRYVEELVALGIAPVGIADTAGYKKYMDYNPALTDGATDVGKRSEPNLEVIAGLQPDLIIGNVSFMGDNYELLKDIAPTIAFDPFPEGGLNQLEEMEATFRTVAGIFDKQDEAERILKELDEHFAQLKQTLIEHGKDGTEFVLGLLMNGNGNTSAAIKLYTDNAQAPQILQRLGLKAAYRSEEGAGDGSVNTTVESLVALQEADFIYMMMQGQEDVYEKQFKDNSVWQSLTFTKENRAYRMDKYIWMFGGPTTAKVFADTVVDALTNE</sequence>
<comment type="subcellular location">
    <subcellularLocation>
        <location evidence="1">Cell envelope</location>
    </subcellularLocation>
</comment>
<dbReference type="GO" id="GO:1901678">
    <property type="term" value="P:iron coordination entity transport"/>
    <property type="evidence" value="ECO:0007669"/>
    <property type="project" value="UniProtKB-ARBA"/>
</dbReference>
<reference evidence="6 7" key="1">
    <citation type="submission" date="2019-04" db="EMBL/GenBank/DDBJ databases">
        <title>Cohnella sp. nov. isolated from preserved vegetables.</title>
        <authorList>
            <person name="Lin S.-Y."/>
            <person name="Hung M.-H."/>
            <person name="Young C.-C."/>
        </authorList>
    </citation>
    <scope>NUCLEOTIDE SEQUENCE [LARGE SCALE GENOMIC DNA]</scope>
    <source>
        <strain evidence="6 7">CC-MHH1044</strain>
    </source>
</reference>
<dbReference type="SUPFAM" id="SSF53807">
    <property type="entry name" value="Helical backbone' metal receptor"/>
    <property type="match status" value="1"/>
</dbReference>
<evidence type="ECO:0000313" key="7">
    <source>
        <dbReference type="Proteomes" id="UP000310636"/>
    </source>
</evidence>
<dbReference type="RefSeq" id="WP_136371128.1">
    <property type="nucleotide sequence ID" value="NZ_SSOB01000022.1"/>
</dbReference>
<dbReference type="InterPro" id="IPR002491">
    <property type="entry name" value="ABC_transptr_periplasmic_BD"/>
</dbReference>
<dbReference type="OrthoDB" id="9793175at2"/>
<dbReference type="PANTHER" id="PTHR30532:SF1">
    <property type="entry name" value="IRON(3+)-HYDROXAMATE-BINDING PROTEIN FHUD"/>
    <property type="match status" value="1"/>
</dbReference>
<evidence type="ECO:0000256" key="2">
    <source>
        <dbReference type="ARBA" id="ARBA00008814"/>
    </source>
</evidence>
<evidence type="ECO:0000256" key="1">
    <source>
        <dbReference type="ARBA" id="ARBA00004196"/>
    </source>
</evidence>
<dbReference type="Gene3D" id="3.40.50.1980">
    <property type="entry name" value="Nitrogenase molybdenum iron protein domain"/>
    <property type="match status" value="2"/>
</dbReference>
<dbReference type="PANTHER" id="PTHR30532">
    <property type="entry name" value="IRON III DICITRATE-BINDING PERIPLASMIC PROTEIN"/>
    <property type="match status" value="1"/>
</dbReference>
<keyword evidence="7" id="KW-1185">Reference proteome</keyword>
<evidence type="ECO:0000313" key="6">
    <source>
        <dbReference type="EMBL" id="THF76881.1"/>
    </source>
</evidence>
<dbReference type="InterPro" id="IPR051313">
    <property type="entry name" value="Bact_iron-sidero_bind"/>
</dbReference>
<gene>
    <name evidence="6" type="ORF">E6C55_17605</name>
</gene>
<feature type="domain" description="Fe/B12 periplasmic-binding" evidence="5">
    <location>
        <begin position="90"/>
        <end position="363"/>
    </location>
</feature>
<accession>A0A4S4BRS9</accession>
<comment type="caution">
    <text evidence="6">The sequence shown here is derived from an EMBL/GenBank/DDBJ whole genome shotgun (WGS) entry which is preliminary data.</text>
</comment>
<evidence type="ECO:0000256" key="3">
    <source>
        <dbReference type="ARBA" id="ARBA00022448"/>
    </source>
</evidence>
<protein>
    <submittedName>
        <fullName evidence="6">Iron-siderophore ABC transporter substrate-binding protein</fullName>
    </submittedName>
</protein>
<dbReference type="Pfam" id="PF01497">
    <property type="entry name" value="Peripla_BP_2"/>
    <property type="match status" value="1"/>
</dbReference>
<dbReference type="AlphaFoldDB" id="A0A4S4BRS9"/>
<keyword evidence="4" id="KW-0732">Signal</keyword>
<evidence type="ECO:0000259" key="5">
    <source>
        <dbReference type="PROSITE" id="PS50983"/>
    </source>
</evidence>
<dbReference type="PROSITE" id="PS50983">
    <property type="entry name" value="FE_B12_PBP"/>
    <property type="match status" value="1"/>
</dbReference>
<name>A0A4S4BRS9_9BACL</name>
<dbReference type="EMBL" id="SSOB01000022">
    <property type="protein sequence ID" value="THF76881.1"/>
    <property type="molecule type" value="Genomic_DNA"/>
</dbReference>
<dbReference type="PRINTS" id="PR01715">
    <property type="entry name" value="FERRIBNDNGPP"/>
</dbReference>
<dbReference type="GO" id="GO:0030288">
    <property type="term" value="C:outer membrane-bounded periplasmic space"/>
    <property type="evidence" value="ECO:0007669"/>
    <property type="project" value="TreeGrafter"/>
</dbReference>